<protein>
    <submittedName>
        <fullName evidence="1">Uncharacterized protein</fullName>
    </submittedName>
</protein>
<accession>A0A0K2UGW9</accession>
<proteinExistence type="predicted"/>
<evidence type="ECO:0000313" key="1">
    <source>
        <dbReference type="EMBL" id="CDW37448.1"/>
    </source>
</evidence>
<name>A0A0K2UGW9_LEPSM</name>
<reference evidence="1" key="1">
    <citation type="submission" date="2014-05" db="EMBL/GenBank/DDBJ databases">
        <authorList>
            <person name="Chronopoulou M."/>
        </authorList>
    </citation>
    <scope>NUCLEOTIDE SEQUENCE</scope>
    <source>
        <tissue evidence="1">Whole organism</tissue>
    </source>
</reference>
<organism evidence="1">
    <name type="scientific">Lepeophtheirus salmonis</name>
    <name type="common">Salmon louse</name>
    <name type="synonym">Caligus salmonis</name>
    <dbReference type="NCBI Taxonomy" id="72036"/>
    <lineage>
        <taxon>Eukaryota</taxon>
        <taxon>Metazoa</taxon>
        <taxon>Ecdysozoa</taxon>
        <taxon>Arthropoda</taxon>
        <taxon>Crustacea</taxon>
        <taxon>Multicrustacea</taxon>
        <taxon>Hexanauplia</taxon>
        <taxon>Copepoda</taxon>
        <taxon>Siphonostomatoida</taxon>
        <taxon>Caligidae</taxon>
        <taxon>Lepeophtheirus</taxon>
    </lineage>
</organism>
<sequence>KGTCTSICISRTTKNYIMKLGTLNLLIYLSLCAKNHSNLRRLVTCFGRFDME</sequence>
<dbReference type="AlphaFoldDB" id="A0A0K2UGW9"/>
<feature type="non-terminal residue" evidence="1">
    <location>
        <position position="1"/>
    </location>
</feature>
<dbReference type="EMBL" id="HACA01020087">
    <property type="protein sequence ID" value="CDW37448.1"/>
    <property type="molecule type" value="Transcribed_RNA"/>
</dbReference>